<dbReference type="AlphaFoldDB" id="A3U7R4"/>
<dbReference type="InterPro" id="IPR035923">
    <property type="entry name" value="TT1751-like_sf"/>
</dbReference>
<dbReference type="SUPFAM" id="SSF103247">
    <property type="entry name" value="TT1751-like"/>
    <property type="match status" value="2"/>
</dbReference>
<dbReference type="Proteomes" id="UP000002297">
    <property type="component" value="Chromosome"/>
</dbReference>
<dbReference type="CDD" id="cd14797">
    <property type="entry name" value="DUF302"/>
    <property type="match status" value="2"/>
</dbReference>
<accession>A3U7R4</accession>
<protein>
    <recommendedName>
        <fullName evidence="2">DUF302 domain-containing protein</fullName>
    </recommendedName>
</protein>
<dbReference type="PROSITE" id="PS51257">
    <property type="entry name" value="PROKAR_LIPOPROTEIN"/>
    <property type="match status" value="1"/>
</dbReference>
<evidence type="ECO:0000313" key="3">
    <source>
        <dbReference type="EMBL" id="EAP88281.1"/>
    </source>
</evidence>
<evidence type="ECO:0000259" key="2">
    <source>
        <dbReference type="Pfam" id="PF03625"/>
    </source>
</evidence>
<evidence type="ECO:0000313" key="4">
    <source>
        <dbReference type="Proteomes" id="UP000002297"/>
    </source>
</evidence>
<proteinExistence type="predicted"/>
<dbReference type="KEGG" id="cat:CA2559_05960"/>
<organism evidence="3 4">
    <name type="scientific">Croceibacter atlanticus (strain ATCC BAA-628 / JCM 21780 / CIP 108009 / IAM 15332 / KCTC 12090 / HTCC2559)</name>
    <dbReference type="NCBI Taxonomy" id="216432"/>
    <lineage>
        <taxon>Bacteria</taxon>
        <taxon>Pseudomonadati</taxon>
        <taxon>Bacteroidota</taxon>
        <taxon>Flavobacteriia</taxon>
        <taxon>Flavobacteriales</taxon>
        <taxon>Flavobacteriaceae</taxon>
        <taxon>Croceibacter</taxon>
    </lineage>
</organism>
<keyword evidence="1" id="KW-0732">Signal</keyword>
<dbReference type="GeneID" id="89452976"/>
<dbReference type="Pfam" id="PF03625">
    <property type="entry name" value="DUF302"/>
    <property type="match status" value="2"/>
</dbReference>
<dbReference type="Gene3D" id="3.30.310.70">
    <property type="entry name" value="TT1751-like domain"/>
    <property type="match status" value="2"/>
</dbReference>
<keyword evidence="4" id="KW-1185">Reference proteome</keyword>
<dbReference type="HOGENOM" id="CLU_914380_0_0_10"/>
<feature type="domain" description="DUF302" evidence="2">
    <location>
        <begin position="212"/>
        <end position="273"/>
    </location>
</feature>
<dbReference type="EMBL" id="CP002046">
    <property type="protein sequence ID" value="EAP88281.1"/>
    <property type="molecule type" value="Genomic_DNA"/>
</dbReference>
<dbReference type="PANTHER" id="PTHR38342">
    <property type="entry name" value="SLR5037 PROTEIN"/>
    <property type="match status" value="1"/>
</dbReference>
<dbReference type="eggNOG" id="COG3439">
    <property type="taxonomic scope" value="Bacteria"/>
</dbReference>
<name>A3U7R4_CROAH</name>
<sequence>MKSILSILSLCFVLVSCGGDDDNGDPNAFNEPTTAGLSYSNSQSDFITTYNGIRATLQSNSNISVLAEVNHTANAQSVNQSLRNTRIIFFGNPILGTPVMQENQLAGLDLPQHILVYENASNEVIASYNSVNYLSTRYGVQSANTLPQIESALESIVNTTTQNEVLTNSSASINSGQGVITLVSQNNFSTTYNNLRNSIIDNTNLSLVFELNHQENAQNAGLSLRPTSVIVFGNPNLGTPLMQDSQTTALDLPQKFLVWEDENGEVKVSYNNPNFLKSRHLISNSQNSTLEDITNALNNLAISATN</sequence>
<dbReference type="RefSeq" id="WP_013186952.1">
    <property type="nucleotide sequence ID" value="NC_014230.1"/>
</dbReference>
<dbReference type="PANTHER" id="PTHR38342:SF2">
    <property type="entry name" value="INNER MEMBRANE OR EXPORTED"/>
    <property type="match status" value="1"/>
</dbReference>
<evidence type="ECO:0000256" key="1">
    <source>
        <dbReference type="SAM" id="SignalP"/>
    </source>
</evidence>
<feature type="domain" description="DUF302" evidence="2">
    <location>
        <begin position="69"/>
        <end position="129"/>
    </location>
</feature>
<dbReference type="InterPro" id="IPR005180">
    <property type="entry name" value="DUF302"/>
</dbReference>
<feature type="chain" id="PRO_5002659044" description="DUF302 domain-containing protein" evidence="1">
    <location>
        <begin position="19"/>
        <end position="306"/>
    </location>
</feature>
<feature type="signal peptide" evidence="1">
    <location>
        <begin position="1"/>
        <end position="18"/>
    </location>
</feature>
<reference evidence="3 4" key="1">
    <citation type="journal article" date="2010" name="J. Bacteriol.">
        <title>The complete genome sequence of Croceibacter atlanticus HTCC2559T.</title>
        <authorList>
            <person name="Oh H.M."/>
            <person name="Kang I."/>
            <person name="Ferriera S."/>
            <person name="Giovannoni S.J."/>
            <person name="Cho J.C."/>
        </authorList>
    </citation>
    <scope>NUCLEOTIDE SEQUENCE [LARGE SCALE GENOMIC DNA]</scope>
    <source>
        <strain evidence="4">ATCC BAA-628 / HTCC2559 / KCTC 12090</strain>
    </source>
</reference>
<dbReference type="STRING" id="216432.CA2559_05960"/>
<gene>
    <name evidence="3" type="ordered locus">CA2559_05960</name>
</gene>